<feature type="compositionally biased region" description="Basic residues" evidence="1">
    <location>
        <begin position="35"/>
        <end position="44"/>
    </location>
</feature>
<evidence type="ECO:0000313" key="2">
    <source>
        <dbReference type="EMBL" id="PLW40844.1"/>
    </source>
</evidence>
<name>A0A2N5USX6_9BASI</name>
<dbReference type="EMBL" id="PGCJ01000176">
    <property type="protein sequence ID" value="PLW40844.1"/>
    <property type="molecule type" value="Genomic_DNA"/>
</dbReference>
<keyword evidence="3" id="KW-1185">Reference proteome</keyword>
<dbReference type="Proteomes" id="UP000235388">
    <property type="component" value="Unassembled WGS sequence"/>
</dbReference>
<proteinExistence type="predicted"/>
<feature type="compositionally biased region" description="Acidic residues" evidence="1">
    <location>
        <begin position="50"/>
        <end position="59"/>
    </location>
</feature>
<evidence type="ECO:0000313" key="3">
    <source>
        <dbReference type="Proteomes" id="UP000235388"/>
    </source>
</evidence>
<protein>
    <submittedName>
        <fullName evidence="2">Uncharacterized protein</fullName>
    </submittedName>
</protein>
<sequence>MVVILYYTQQPFNSAKPSKKPLKSGKGQESTPNQHPKKTPKRGKGRDPKDEEVDAEDSDALIEKAKISKKPCLKKHIGDISSIDLDKDCIEVPSKTKERDAQIRESWERIQSQMSKSIHIGRVKTPF</sequence>
<reference evidence="2 3" key="1">
    <citation type="submission" date="2017-11" db="EMBL/GenBank/DDBJ databases">
        <title>De novo assembly and phasing of dikaryotic genomes from two isolates of Puccinia coronata f. sp. avenae, the causal agent of oat crown rust.</title>
        <authorList>
            <person name="Miller M.E."/>
            <person name="Zhang Y."/>
            <person name="Omidvar V."/>
            <person name="Sperschneider J."/>
            <person name="Schwessinger B."/>
            <person name="Raley C."/>
            <person name="Palmer J.M."/>
            <person name="Garnica D."/>
            <person name="Upadhyaya N."/>
            <person name="Rathjen J."/>
            <person name="Taylor J.M."/>
            <person name="Park R.F."/>
            <person name="Dodds P.N."/>
            <person name="Hirsch C.D."/>
            <person name="Kianian S.F."/>
            <person name="Figueroa M."/>
        </authorList>
    </citation>
    <scope>NUCLEOTIDE SEQUENCE [LARGE SCALE GENOMIC DNA]</scope>
    <source>
        <strain evidence="2">12NC29</strain>
    </source>
</reference>
<comment type="caution">
    <text evidence="2">The sequence shown here is derived from an EMBL/GenBank/DDBJ whole genome shotgun (WGS) entry which is preliminary data.</text>
</comment>
<dbReference type="AlphaFoldDB" id="A0A2N5USX6"/>
<feature type="region of interest" description="Disordered" evidence="1">
    <location>
        <begin position="13"/>
        <end position="59"/>
    </location>
</feature>
<gene>
    <name evidence="2" type="ORF">PCANC_10990</name>
</gene>
<evidence type="ECO:0000256" key="1">
    <source>
        <dbReference type="SAM" id="MobiDB-lite"/>
    </source>
</evidence>
<organism evidence="2 3">
    <name type="scientific">Puccinia coronata f. sp. avenae</name>
    <dbReference type="NCBI Taxonomy" id="200324"/>
    <lineage>
        <taxon>Eukaryota</taxon>
        <taxon>Fungi</taxon>
        <taxon>Dikarya</taxon>
        <taxon>Basidiomycota</taxon>
        <taxon>Pucciniomycotina</taxon>
        <taxon>Pucciniomycetes</taxon>
        <taxon>Pucciniales</taxon>
        <taxon>Pucciniaceae</taxon>
        <taxon>Puccinia</taxon>
    </lineage>
</organism>
<accession>A0A2N5USX6</accession>